<proteinExistence type="predicted"/>
<dbReference type="AlphaFoldDB" id="A0A4R3YIX9"/>
<dbReference type="Proteomes" id="UP000295645">
    <property type="component" value="Unassembled WGS sequence"/>
</dbReference>
<organism evidence="1 2">
    <name type="scientific">Luteibacter rhizovicinus</name>
    <dbReference type="NCBI Taxonomy" id="242606"/>
    <lineage>
        <taxon>Bacteria</taxon>
        <taxon>Pseudomonadati</taxon>
        <taxon>Pseudomonadota</taxon>
        <taxon>Gammaproteobacteria</taxon>
        <taxon>Lysobacterales</taxon>
        <taxon>Rhodanobacteraceae</taxon>
        <taxon>Luteibacter</taxon>
    </lineage>
</organism>
<sequence length="218" mass="24947">MGDTVRLVVGNDVGSIRMTMAKATKTPPESHEMTPEERAARMRAYEDVVRERIAKAKVEQADLIRELAQEGVDVELVQDLMNRPNNYVHVLPILAKHLQRPYSQLTREAISRTMAMREAHAYWDLFARLYRELPPINPAERGHPEDGLAAALSSSMPKEKLLEMIDLVSDPHFGPSRVLLIQALRRSRDPRAAEAIERLRDDPGLSKEIATWRRRKKR</sequence>
<evidence type="ECO:0000313" key="2">
    <source>
        <dbReference type="Proteomes" id="UP000295645"/>
    </source>
</evidence>
<protein>
    <recommendedName>
        <fullName evidence="3">HEAT repeat domain-containing protein</fullName>
    </recommendedName>
</protein>
<reference evidence="1 2" key="1">
    <citation type="submission" date="2019-03" db="EMBL/GenBank/DDBJ databases">
        <title>Above-ground endophytic microbial communities from plants in different locations in the United States.</title>
        <authorList>
            <person name="Frank C."/>
        </authorList>
    </citation>
    <scope>NUCLEOTIDE SEQUENCE [LARGE SCALE GENOMIC DNA]</scope>
    <source>
        <strain evidence="1 2">LP_13_YM</strain>
    </source>
</reference>
<dbReference type="EMBL" id="SMCS01000008">
    <property type="protein sequence ID" value="TCV92071.1"/>
    <property type="molecule type" value="Genomic_DNA"/>
</dbReference>
<gene>
    <name evidence="1" type="ORF">EC912_10863</name>
</gene>
<accession>A0A4R3YIX9</accession>
<evidence type="ECO:0000313" key="1">
    <source>
        <dbReference type="EMBL" id="TCV92071.1"/>
    </source>
</evidence>
<name>A0A4R3YIX9_9GAMM</name>
<comment type="caution">
    <text evidence="1">The sequence shown here is derived from an EMBL/GenBank/DDBJ whole genome shotgun (WGS) entry which is preliminary data.</text>
</comment>
<keyword evidence="2" id="KW-1185">Reference proteome</keyword>
<dbReference type="RefSeq" id="WP_132146238.1">
    <property type="nucleotide sequence ID" value="NZ_SMCS01000008.1"/>
</dbReference>
<evidence type="ECO:0008006" key="3">
    <source>
        <dbReference type="Google" id="ProtNLM"/>
    </source>
</evidence>
<dbReference type="OrthoDB" id="712058at2"/>